<comment type="caution">
    <text evidence="3">The sequence shown here is derived from an EMBL/GenBank/DDBJ whole genome shotgun (WGS) entry which is preliminary data.</text>
</comment>
<accession>A0A1V6UKF8</accession>
<evidence type="ECO:0000259" key="2">
    <source>
        <dbReference type="Pfam" id="PF22041"/>
    </source>
</evidence>
<dbReference type="Proteomes" id="UP000191500">
    <property type="component" value="Unassembled WGS sequence"/>
</dbReference>
<dbReference type="SUPFAM" id="SSF52833">
    <property type="entry name" value="Thioredoxin-like"/>
    <property type="match status" value="1"/>
</dbReference>
<evidence type="ECO:0000313" key="4">
    <source>
        <dbReference type="Proteomes" id="UP000191500"/>
    </source>
</evidence>
<dbReference type="InterPro" id="IPR036282">
    <property type="entry name" value="Glutathione-S-Trfase_C_sf"/>
</dbReference>
<dbReference type="EMBL" id="MDDG01000007">
    <property type="protein sequence ID" value="OQE38924.1"/>
    <property type="molecule type" value="Genomic_DNA"/>
</dbReference>
<dbReference type="Pfam" id="PF13409">
    <property type="entry name" value="GST_N_2"/>
    <property type="match status" value="1"/>
</dbReference>
<dbReference type="InterPro" id="IPR036249">
    <property type="entry name" value="Thioredoxin-like_sf"/>
</dbReference>
<feature type="domain" description="GST N-terminal" evidence="1">
    <location>
        <begin position="20"/>
        <end position="106"/>
    </location>
</feature>
<reference evidence="4" key="1">
    <citation type="journal article" date="2017" name="Nat. Microbiol.">
        <title>Global analysis of biosynthetic gene clusters reveals vast potential of secondary metabolite production in Penicillium species.</title>
        <authorList>
            <person name="Nielsen J.C."/>
            <person name="Grijseels S."/>
            <person name="Prigent S."/>
            <person name="Ji B."/>
            <person name="Dainat J."/>
            <person name="Nielsen K.F."/>
            <person name="Frisvad J.C."/>
            <person name="Workman M."/>
            <person name="Nielsen J."/>
        </authorList>
    </citation>
    <scope>NUCLEOTIDE SEQUENCE [LARGE SCALE GENOMIC DNA]</scope>
    <source>
        <strain evidence="4">IBT 31321</strain>
    </source>
</reference>
<name>A0A1V6UKF8_9EURO</name>
<dbReference type="Pfam" id="PF22041">
    <property type="entry name" value="GST_C_7"/>
    <property type="match status" value="1"/>
</dbReference>
<keyword evidence="4" id="KW-1185">Reference proteome</keyword>
<gene>
    <name evidence="3" type="ORF">PENCOP_c007G03622</name>
</gene>
<dbReference type="STRING" id="36646.A0A1V6UKF8"/>
<evidence type="ECO:0000313" key="3">
    <source>
        <dbReference type="EMBL" id="OQE38924.1"/>
    </source>
</evidence>
<organism evidence="3 4">
    <name type="scientific">Penicillium coprophilum</name>
    <dbReference type="NCBI Taxonomy" id="36646"/>
    <lineage>
        <taxon>Eukaryota</taxon>
        <taxon>Fungi</taxon>
        <taxon>Dikarya</taxon>
        <taxon>Ascomycota</taxon>
        <taxon>Pezizomycotina</taxon>
        <taxon>Eurotiomycetes</taxon>
        <taxon>Eurotiomycetidae</taxon>
        <taxon>Eurotiales</taxon>
        <taxon>Aspergillaceae</taxon>
        <taxon>Penicillium</taxon>
    </lineage>
</organism>
<dbReference type="InterPro" id="IPR054416">
    <property type="entry name" value="GST_UstS-like_C"/>
</dbReference>
<sequence length="253" mass="28967">MASSQYVLYDIPSGKAPVTWSPNPWKTHLLFNFKGLDYRTQWVEYPDIKSTLEAQYDSIPKYRRPSNVPSVAPNPGNPAYSIPTIACPDGTYIMDSRKIADSIERQVPLPSLHLDSVYLEKIERVWVQYMNAFAPIFIPLVPKRILNEESLEYWYTTREAMVGMSLDQFEKEKGGVRAWNEVEPVLREVTALLKENEGPFFMGKTASYADLVWFSILLFNQKLGSDVFQEAMERTGDSKVHLDLMKAAQPWCG</sequence>
<dbReference type="AlphaFoldDB" id="A0A1V6UKF8"/>
<dbReference type="Gene3D" id="3.40.30.10">
    <property type="entry name" value="Glutaredoxin"/>
    <property type="match status" value="1"/>
</dbReference>
<dbReference type="SUPFAM" id="SSF47616">
    <property type="entry name" value="GST C-terminal domain-like"/>
    <property type="match status" value="1"/>
</dbReference>
<feature type="domain" description="Glutathione S-transferase UstS-like C-terminal" evidence="2">
    <location>
        <begin position="126"/>
        <end position="223"/>
    </location>
</feature>
<protein>
    <recommendedName>
        <fullName evidence="5">GST N-terminal domain-containing protein</fullName>
    </recommendedName>
</protein>
<evidence type="ECO:0008006" key="5">
    <source>
        <dbReference type="Google" id="ProtNLM"/>
    </source>
</evidence>
<evidence type="ECO:0000259" key="1">
    <source>
        <dbReference type="Pfam" id="PF13409"/>
    </source>
</evidence>
<dbReference type="InterPro" id="IPR004045">
    <property type="entry name" value="Glutathione_S-Trfase_N"/>
</dbReference>
<proteinExistence type="predicted"/>
<dbReference type="Gene3D" id="1.20.1050.10">
    <property type="match status" value="1"/>
</dbReference>